<organism evidence="2 3">
    <name type="scientific">Ceratocystis fimbriata f. sp. platani</name>
    <dbReference type="NCBI Taxonomy" id="88771"/>
    <lineage>
        <taxon>Eukaryota</taxon>
        <taxon>Fungi</taxon>
        <taxon>Dikarya</taxon>
        <taxon>Ascomycota</taxon>
        <taxon>Pezizomycotina</taxon>
        <taxon>Sordariomycetes</taxon>
        <taxon>Hypocreomycetidae</taxon>
        <taxon>Microascales</taxon>
        <taxon>Ceratocystidaceae</taxon>
        <taxon>Ceratocystis</taxon>
    </lineage>
</organism>
<sequence>MPFGCLDEILREVVIISDDEDDEDLSTDGDDNSDDDASDTMDTDTLMLAYVTPGIPHSTDTGTALELRMMSRPPRFEHGSRQHPIDVDDRPYAQPYRPHDYKAQQEPEQQQVQQHQQPSNGAPVVSRPPPSYATGSETIRNAGIAFYQDEFQRPVAPQPGMHDNGEWTNPHAPHVHRIHMCFFHFSMVMSSPISPGDERILGSTETENERSSVNVSMRMNASAVDSAH</sequence>
<keyword evidence="3" id="KW-1185">Reference proteome</keyword>
<gene>
    <name evidence="2" type="ORF">CFO_g4880</name>
</gene>
<proteinExistence type="predicted"/>
<evidence type="ECO:0000313" key="2">
    <source>
        <dbReference type="EMBL" id="KKF92765.1"/>
    </source>
</evidence>
<comment type="caution">
    <text evidence="2">The sequence shown here is derived from an EMBL/GenBank/DDBJ whole genome shotgun (WGS) entry which is preliminary data.</text>
</comment>
<name>A0A0F8B088_CERFI</name>
<feature type="compositionally biased region" description="Low complexity" evidence="1">
    <location>
        <begin position="106"/>
        <end position="118"/>
    </location>
</feature>
<evidence type="ECO:0000256" key="1">
    <source>
        <dbReference type="SAM" id="MobiDB-lite"/>
    </source>
</evidence>
<dbReference type="EMBL" id="LBBL01000330">
    <property type="protein sequence ID" value="KKF92765.1"/>
    <property type="molecule type" value="Genomic_DNA"/>
</dbReference>
<dbReference type="Proteomes" id="UP000034841">
    <property type="component" value="Unassembled WGS sequence"/>
</dbReference>
<reference evidence="2 3" key="1">
    <citation type="submission" date="2015-04" db="EMBL/GenBank/DDBJ databases">
        <title>Genome sequence of Ceratocystis platani, a major pathogen of plane trees.</title>
        <authorList>
            <person name="Belbahri L."/>
        </authorList>
    </citation>
    <scope>NUCLEOTIDE SEQUENCE [LARGE SCALE GENOMIC DNA]</scope>
    <source>
        <strain evidence="2 3">CFO</strain>
    </source>
</reference>
<feature type="compositionally biased region" description="Basic and acidic residues" evidence="1">
    <location>
        <begin position="74"/>
        <end position="105"/>
    </location>
</feature>
<feature type="compositionally biased region" description="Acidic residues" evidence="1">
    <location>
        <begin position="17"/>
        <end position="42"/>
    </location>
</feature>
<accession>A0A0F8B088</accession>
<feature type="region of interest" description="Disordered" evidence="1">
    <location>
        <begin position="74"/>
        <end position="136"/>
    </location>
</feature>
<dbReference type="AlphaFoldDB" id="A0A0F8B088"/>
<feature type="region of interest" description="Disordered" evidence="1">
    <location>
        <begin position="17"/>
        <end position="45"/>
    </location>
</feature>
<protein>
    <submittedName>
        <fullName evidence="2">Uncharacterized protein</fullName>
    </submittedName>
</protein>
<evidence type="ECO:0000313" key="3">
    <source>
        <dbReference type="Proteomes" id="UP000034841"/>
    </source>
</evidence>